<reference evidence="1 2" key="1">
    <citation type="submission" date="2020-03" db="EMBL/GenBank/DDBJ databases">
        <title>Bacterial isolates of synthetic phycosphere.</title>
        <authorList>
            <person name="Fu H."/>
            <person name="Moran M.A."/>
        </authorList>
    </citation>
    <scope>NUCLEOTIDE SEQUENCE [LARGE SCALE GENOMIC DNA]</scope>
    <source>
        <strain evidence="1 2">HF1</strain>
    </source>
</reference>
<evidence type="ECO:0000313" key="1">
    <source>
        <dbReference type="EMBL" id="NIY71743.1"/>
    </source>
</evidence>
<comment type="caution">
    <text evidence="1">The sequence shown here is derived from an EMBL/GenBank/DDBJ whole genome shotgun (WGS) entry which is preliminary data.</text>
</comment>
<dbReference type="EMBL" id="JAATOP010000002">
    <property type="protein sequence ID" value="NIY71743.1"/>
    <property type="molecule type" value="Genomic_DNA"/>
</dbReference>
<organism evidence="1 2">
    <name type="scientific">Marivivens donghaensis</name>
    <dbReference type="NCBI Taxonomy" id="1699413"/>
    <lineage>
        <taxon>Bacteria</taxon>
        <taxon>Pseudomonadati</taxon>
        <taxon>Pseudomonadota</taxon>
        <taxon>Alphaproteobacteria</taxon>
        <taxon>Rhodobacterales</taxon>
        <taxon>Paracoccaceae</taxon>
        <taxon>Marivivens group</taxon>
        <taxon>Marivivens</taxon>
    </lineage>
</organism>
<accession>A0ABX0VYL9</accession>
<proteinExistence type="predicted"/>
<name>A0ABX0VYL9_9RHOB</name>
<keyword evidence="2" id="KW-1185">Reference proteome</keyword>
<protein>
    <submittedName>
        <fullName evidence="1">Uncharacterized protein</fullName>
    </submittedName>
</protein>
<dbReference type="Proteomes" id="UP000709466">
    <property type="component" value="Unassembled WGS sequence"/>
</dbReference>
<evidence type="ECO:0000313" key="2">
    <source>
        <dbReference type="Proteomes" id="UP000709466"/>
    </source>
</evidence>
<sequence>MIGSMVYLLVLLVAGVVPLFVGFGIDDVQDAEAGADFVDDSGDALLSGADMDFAEDEGLYDESL</sequence>
<gene>
    <name evidence="1" type="ORF">HCZ30_04750</name>
</gene>